<feature type="transmembrane region" description="Helical" evidence="8">
    <location>
        <begin position="659"/>
        <end position="676"/>
    </location>
</feature>
<feature type="compositionally biased region" description="Polar residues" evidence="7">
    <location>
        <begin position="154"/>
        <end position="166"/>
    </location>
</feature>
<keyword evidence="11" id="KW-1185">Reference proteome</keyword>
<gene>
    <name evidence="10" type="ORF">RDWZM_002742</name>
</gene>
<dbReference type="InterPro" id="IPR043926">
    <property type="entry name" value="ABCG_dom"/>
</dbReference>
<feature type="transmembrane region" description="Helical" evidence="8">
    <location>
        <begin position="745"/>
        <end position="764"/>
    </location>
</feature>
<dbReference type="Pfam" id="PF01061">
    <property type="entry name" value="ABC2_membrane"/>
    <property type="match status" value="1"/>
</dbReference>
<evidence type="ECO:0000256" key="1">
    <source>
        <dbReference type="ARBA" id="ARBA00004141"/>
    </source>
</evidence>
<dbReference type="Gene3D" id="3.40.50.300">
    <property type="entry name" value="P-loop containing nucleotide triphosphate hydrolases"/>
    <property type="match status" value="1"/>
</dbReference>
<dbReference type="Pfam" id="PF19055">
    <property type="entry name" value="ABC2_membrane_7"/>
    <property type="match status" value="1"/>
</dbReference>
<evidence type="ECO:0000256" key="8">
    <source>
        <dbReference type="SAM" id="Phobius"/>
    </source>
</evidence>
<dbReference type="GO" id="GO:0140359">
    <property type="term" value="F:ABC-type transporter activity"/>
    <property type="evidence" value="ECO:0007669"/>
    <property type="project" value="InterPro"/>
</dbReference>
<dbReference type="InterPro" id="IPR013525">
    <property type="entry name" value="ABC2_TM"/>
</dbReference>
<feature type="transmembrane region" description="Helical" evidence="8">
    <location>
        <begin position="802"/>
        <end position="822"/>
    </location>
</feature>
<organism evidence="10 11">
    <name type="scientific">Blomia tropicalis</name>
    <name type="common">Mite</name>
    <dbReference type="NCBI Taxonomy" id="40697"/>
    <lineage>
        <taxon>Eukaryota</taxon>
        <taxon>Metazoa</taxon>
        <taxon>Ecdysozoa</taxon>
        <taxon>Arthropoda</taxon>
        <taxon>Chelicerata</taxon>
        <taxon>Arachnida</taxon>
        <taxon>Acari</taxon>
        <taxon>Acariformes</taxon>
        <taxon>Sarcoptiformes</taxon>
        <taxon>Astigmata</taxon>
        <taxon>Glycyphagoidea</taxon>
        <taxon>Echimyopodidae</taxon>
        <taxon>Blomia</taxon>
    </lineage>
</organism>
<evidence type="ECO:0000256" key="5">
    <source>
        <dbReference type="ARBA" id="ARBA00022989"/>
    </source>
</evidence>
<feature type="transmembrane region" description="Helical" evidence="8">
    <location>
        <begin position="632"/>
        <end position="652"/>
    </location>
</feature>
<proteinExistence type="inferred from homology"/>
<keyword evidence="3" id="KW-0813">Transport</keyword>
<dbReference type="PANTHER" id="PTHR48041">
    <property type="entry name" value="ABC TRANSPORTER G FAMILY MEMBER 28"/>
    <property type="match status" value="1"/>
</dbReference>
<feature type="region of interest" description="Disordered" evidence="7">
    <location>
        <begin position="1"/>
        <end position="28"/>
    </location>
</feature>
<dbReference type="PANTHER" id="PTHR48041:SF89">
    <property type="entry name" value="FI03229P"/>
    <property type="match status" value="1"/>
</dbReference>
<name>A0A9Q0MEM2_BLOTA</name>
<sequence>MDFSPRGHNGFGHHQTPIGRSHHGPQSLASTKVIDPLCSSDDLHAWSLFRQNLNANFSESALHSNVPNNGNVIPTSHYKPSDMTGNQRPMSTNDNFQLRESTLNNILSHPKYGPQLKSQDAFTYLRFGLPRVKTTLNLGTQAYDQPLTDHKPPNRSQTHFNKSYGVNNNENSHNNNPNGHSSNVQQSDELKRRFWNSDHNFIRSSLDSSDAHSDISIREVNHTNDNRVQSRMEHQRVRTSIRNKMKSSYSVTDLRYKTPNPVSKDEYGGIGRLTSSARGQYPYMSSMMLNDDVRLDPIGPGSSLPPPRGKNPHLVVKDLLYEVDKSPIWRRMCGVSRQKLRVLEDITFDVRGGELLACLATSAAQGTALLDVLANRFDHRNGTVRSEMYLNGVTITPRHLARMASYVQRRMDFCPTMSTQQALLFTCLMMGPAVRGTVGSADMRRRTRTILDELNLSDVKHTKLSQLTDSERRRLHIAIHLLLDTELLILDQPLEGLDIFDSFFLVEYLRQWASIGGRLVILTISPPTYEVFTMLNRVLLLSAGRSLYVGTRRDFIKYFTSLDFPCPPFKNPSDYYLDLVTMDDLSQEALIESSQRVESLAETHLRRPLVDLLSSMPGPPAVTPPSFRRANLAIQFLALWIRALIFTFPYNVVHLFNRFLGAFLLSLSIGSIYWQVRSGVEQEYVWDRIGFIQTMLGIGIVPLLLSELSNAYREKKQVLCEVEQGFYSLPAYILAKTLYSTPQSILVGLAYALPACSMAGLHLHTGPNSLPYYLLVMLSYYIAMRTLVTSLVWTFERRSTAIYMFAFLFAIFMLGSGTMVQLRNLPFTHRWLRSVSPVRWVHESLIGWEFEPNVQTFTNQADGSSTLVSSFMCSRNPVIQQPNAILVRADCGFQTRVNILKWFDYHGSTTSSWNDLRPWWHGLVALLILYIISLMIGSIQFCLHAYYYRDDRSKTHQGIE</sequence>
<dbReference type="InterPro" id="IPR003439">
    <property type="entry name" value="ABC_transporter-like_ATP-bd"/>
</dbReference>
<keyword evidence="6 8" id="KW-0472">Membrane</keyword>
<dbReference type="AlphaFoldDB" id="A0A9Q0MEM2"/>
<feature type="transmembrane region" description="Helical" evidence="8">
    <location>
        <begin position="770"/>
        <end position="795"/>
    </location>
</feature>
<feature type="transmembrane region" description="Helical" evidence="8">
    <location>
        <begin position="919"/>
        <end position="947"/>
    </location>
</feature>
<keyword evidence="4 8" id="KW-0812">Transmembrane</keyword>
<evidence type="ECO:0000256" key="7">
    <source>
        <dbReference type="SAM" id="MobiDB-lite"/>
    </source>
</evidence>
<evidence type="ECO:0000259" key="9">
    <source>
        <dbReference type="PROSITE" id="PS50893"/>
    </source>
</evidence>
<accession>A0A9Q0MEM2</accession>
<evidence type="ECO:0000256" key="2">
    <source>
        <dbReference type="ARBA" id="ARBA00005814"/>
    </source>
</evidence>
<evidence type="ECO:0000313" key="11">
    <source>
        <dbReference type="Proteomes" id="UP001142055"/>
    </source>
</evidence>
<evidence type="ECO:0000313" key="10">
    <source>
        <dbReference type="EMBL" id="KAJ6224197.1"/>
    </source>
</evidence>
<dbReference type="PROSITE" id="PS50893">
    <property type="entry name" value="ABC_TRANSPORTER_2"/>
    <property type="match status" value="1"/>
</dbReference>
<feature type="transmembrane region" description="Helical" evidence="8">
    <location>
        <begin position="688"/>
        <end position="706"/>
    </location>
</feature>
<dbReference type="GO" id="GO:0005886">
    <property type="term" value="C:plasma membrane"/>
    <property type="evidence" value="ECO:0007669"/>
    <property type="project" value="TreeGrafter"/>
</dbReference>
<dbReference type="Pfam" id="PF00005">
    <property type="entry name" value="ABC_tran"/>
    <property type="match status" value="1"/>
</dbReference>
<reference evidence="10" key="1">
    <citation type="submission" date="2022-12" db="EMBL/GenBank/DDBJ databases">
        <title>Genome assemblies of Blomia tropicalis.</title>
        <authorList>
            <person name="Cui Y."/>
        </authorList>
    </citation>
    <scope>NUCLEOTIDE SEQUENCE</scope>
    <source>
        <tissue evidence="10">Adult mites</tissue>
    </source>
</reference>
<evidence type="ECO:0000256" key="6">
    <source>
        <dbReference type="ARBA" id="ARBA00023136"/>
    </source>
</evidence>
<dbReference type="Proteomes" id="UP001142055">
    <property type="component" value="Chromosome 1"/>
</dbReference>
<dbReference type="EMBL" id="JAPWDV010000001">
    <property type="protein sequence ID" value="KAJ6224197.1"/>
    <property type="molecule type" value="Genomic_DNA"/>
</dbReference>
<dbReference type="InterPro" id="IPR050352">
    <property type="entry name" value="ABCG_transporters"/>
</dbReference>
<comment type="subcellular location">
    <subcellularLocation>
        <location evidence="1">Membrane</location>
        <topology evidence="1">Multi-pass membrane protein</topology>
    </subcellularLocation>
</comment>
<feature type="region of interest" description="Disordered" evidence="7">
    <location>
        <begin position="143"/>
        <end position="186"/>
    </location>
</feature>
<feature type="domain" description="ABC transporter" evidence="9">
    <location>
        <begin position="323"/>
        <end position="568"/>
    </location>
</feature>
<comment type="caution">
    <text evidence="10">The sequence shown here is derived from an EMBL/GenBank/DDBJ whole genome shotgun (WGS) entry which is preliminary data.</text>
</comment>
<evidence type="ECO:0000256" key="4">
    <source>
        <dbReference type="ARBA" id="ARBA00022692"/>
    </source>
</evidence>
<feature type="compositionally biased region" description="Low complexity" evidence="7">
    <location>
        <begin position="167"/>
        <end position="183"/>
    </location>
</feature>
<protein>
    <recommendedName>
        <fullName evidence="9">ABC transporter domain-containing protein</fullName>
    </recommendedName>
</protein>
<dbReference type="SUPFAM" id="SSF52540">
    <property type="entry name" value="P-loop containing nucleoside triphosphate hydrolases"/>
    <property type="match status" value="1"/>
</dbReference>
<dbReference type="GO" id="GO:0016887">
    <property type="term" value="F:ATP hydrolysis activity"/>
    <property type="evidence" value="ECO:0007669"/>
    <property type="project" value="InterPro"/>
</dbReference>
<dbReference type="InterPro" id="IPR027417">
    <property type="entry name" value="P-loop_NTPase"/>
</dbReference>
<keyword evidence="5 8" id="KW-1133">Transmembrane helix</keyword>
<dbReference type="OMA" id="TYEVFTM"/>
<feature type="compositionally biased region" description="Basic and acidic residues" evidence="7">
    <location>
        <begin position="217"/>
        <end position="236"/>
    </location>
</feature>
<comment type="similarity">
    <text evidence="2">Belongs to the ABC transporter superfamily. ABCG family. Eye pigment precursor importer (TC 3.A.1.204) subfamily.</text>
</comment>
<dbReference type="GO" id="GO:0005524">
    <property type="term" value="F:ATP binding"/>
    <property type="evidence" value="ECO:0007669"/>
    <property type="project" value="InterPro"/>
</dbReference>
<feature type="region of interest" description="Disordered" evidence="7">
    <location>
        <begin position="217"/>
        <end position="237"/>
    </location>
</feature>
<evidence type="ECO:0000256" key="3">
    <source>
        <dbReference type="ARBA" id="ARBA00022448"/>
    </source>
</evidence>